<dbReference type="GO" id="GO:0005544">
    <property type="term" value="F:calcium-dependent phospholipid binding"/>
    <property type="evidence" value="ECO:0007669"/>
    <property type="project" value="TreeGrafter"/>
</dbReference>
<evidence type="ECO:0000313" key="4">
    <source>
        <dbReference type="Proteomes" id="UP000515163"/>
    </source>
</evidence>
<keyword evidence="1" id="KW-0677">Repeat</keyword>
<dbReference type="KEGG" id="aten:116289389"/>
<feature type="transmembrane region" description="Helical" evidence="2">
    <location>
        <begin position="39"/>
        <end position="60"/>
    </location>
</feature>
<reference evidence="5 6" key="1">
    <citation type="submission" date="2025-04" db="UniProtKB">
        <authorList>
            <consortium name="RefSeq"/>
        </authorList>
    </citation>
    <scope>IDENTIFICATION</scope>
    <source>
        <tissue evidence="5 6">Tentacle</tissue>
    </source>
</reference>
<dbReference type="AlphaFoldDB" id="A0A6P8HAI1"/>
<dbReference type="GO" id="GO:0005509">
    <property type="term" value="F:calcium ion binding"/>
    <property type="evidence" value="ECO:0007669"/>
    <property type="project" value="TreeGrafter"/>
</dbReference>
<proteinExistence type="predicted"/>
<dbReference type="InterPro" id="IPR001565">
    <property type="entry name" value="Synaptotagmin"/>
</dbReference>
<name>A0A6P8HAI1_ACTTE</name>
<evidence type="ECO:0000259" key="3">
    <source>
        <dbReference type="PROSITE" id="PS50004"/>
    </source>
</evidence>
<evidence type="ECO:0000256" key="1">
    <source>
        <dbReference type="ARBA" id="ARBA00022737"/>
    </source>
</evidence>
<feature type="domain" description="C2" evidence="3">
    <location>
        <begin position="136"/>
        <end position="252"/>
    </location>
</feature>
<keyword evidence="2" id="KW-1133">Transmembrane helix</keyword>
<feature type="domain" description="C2" evidence="3">
    <location>
        <begin position="270"/>
        <end position="408"/>
    </location>
</feature>
<dbReference type="PANTHER" id="PTHR10024">
    <property type="entry name" value="SYNAPTOTAGMIN"/>
    <property type="match status" value="1"/>
</dbReference>
<dbReference type="GO" id="GO:0030276">
    <property type="term" value="F:clathrin binding"/>
    <property type="evidence" value="ECO:0007669"/>
    <property type="project" value="TreeGrafter"/>
</dbReference>
<sequence>MNQTNILGPTQTKYKLDQAAFDSHQRSSPENSNAIKLRIAIAFAVGCAVLLLSVFLFLLYKFVQRRRQSQKNDHKLLHKTASIRESDFSHAPQQRRHRPLMQTDSSASDVFLPDWRNGNMSPTSDSDEGHIEAIPRVGKLEFSVLYDTEKECLRVTVLSAKGLAPYEATTYVEIYLLPDRELKHQTKVHYKNCNPVYKEGFEFDVSFAELQERTLQFCLFSFDGFSRHKTIGEVFYSFDENLNLEDNTAKVLVTDIKKNISLFAENNPVRVGEVLVSLCYLPTSGRLTFVVLKARLSKKEIGDQLPNPFAKVSLLVSGRQVKKTRTSIVRKTLQPVYNEAFVFDIPVHRLSDVSLLVRVLHSEAQGEKDKDGKTIGKAVIGPDAKNSIGLHHWNCMMTSPRKPIAQWHPLMLS</sequence>
<evidence type="ECO:0000256" key="2">
    <source>
        <dbReference type="SAM" id="Phobius"/>
    </source>
</evidence>
<gene>
    <name evidence="5 6" type="primary">LOC116289389</name>
</gene>
<dbReference type="GeneID" id="116289389"/>
<dbReference type="GO" id="GO:0000149">
    <property type="term" value="F:SNARE binding"/>
    <property type="evidence" value="ECO:0007669"/>
    <property type="project" value="TreeGrafter"/>
</dbReference>
<keyword evidence="2" id="KW-0812">Transmembrane</keyword>
<dbReference type="PANTHER" id="PTHR10024:SF374">
    <property type="entry name" value="C2 DOMAIN-CONTAINING PROTEIN"/>
    <property type="match status" value="1"/>
</dbReference>
<dbReference type="Proteomes" id="UP000515163">
    <property type="component" value="Unplaced"/>
</dbReference>
<dbReference type="Pfam" id="PF00168">
    <property type="entry name" value="C2"/>
    <property type="match status" value="2"/>
</dbReference>
<evidence type="ECO:0000313" key="6">
    <source>
        <dbReference type="RefSeq" id="XP_031552153.1"/>
    </source>
</evidence>
<dbReference type="Gene3D" id="2.60.40.150">
    <property type="entry name" value="C2 domain"/>
    <property type="match status" value="2"/>
</dbReference>
<dbReference type="GO" id="GO:0017156">
    <property type="term" value="P:calcium-ion regulated exocytosis"/>
    <property type="evidence" value="ECO:0007669"/>
    <property type="project" value="TreeGrafter"/>
</dbReference>
<dbReference type="SMART" id="SM00239">
    <property type="entry name" value="C2"/>
    <property type="match status" value="2"/>
</dbReference>
<dbReference type="RefSeq" id="XP_031552152.1">
    <property type="nucleotide sequence ID" value="XM_031696292.1"/>
</dbReference>
<dbReference type="InterPro" id="IPR035892">
    <property type="entry name" value="C2_domain_sf"/>
</dbReference>
<accession>A0A6P8HAI1</accession>
<dbReference type="GO" id="GO:0001786">
    <property type="term" value="F:phosphatidylserine binding"/>
    <property type="evidence" value="ECO:0007669"/>
    <property type="project" value="TreeGrafter"/>
</dbReference>
<organism evidence="4 6">
    <name type="scientific">Actinia tenebrosa</name>
    <name type="common">Australian red waratah sea anemone</name>
    <dbReference type="NCBI Taxonomy" id="6105"/>
    <lineage>
        <taxon>Eukaryota</taxon>
        <taxon>Metazoa</taxon>
        <taxon>Cnidaria</taxon>
        <taxon>Anthozoa</taxon>
        <taxon>Hexacorallia</taxon>
        <taxon>Actiniaria</taxon>
        <taxon>Actiniidae</taxon>
        <taxon>Actinia</taxon>
    </lineage>
</organism>
<dbReference type="PRINTS" id="PR00399">
    <property type="entry name" value="SYNAPTOTAGMN"/>
</dbReference>
<dbReference type="InterPro" id="IPR000008">
    <property type="entry name" value="C2_dom"/>
</dbReference>
<dbReference type="SUPFAM" id="SSF49562">
    <property type="entry name" value="C2 domain (Calcium/lipid-binding domain, CaLB)"/>
    <property type="match status" value="2"/>
</dbReference>
<dbReference type="OrthoDB" id="67700at2759"/>
<dbReference type="RefSeq" id="XP_031552153.1">
    <property type="nucleotide sequence ID" value="XM_031696293.1"/>
</dbReference>
<keyword evidence="4" id="KW-1185">Reference proteome</keyword>
<dbReference type="GO" id="GO:0070382">
    <property type="term" value="C:exocytic vesicle"/>
    <property type="evidence" value="ECO:0007669"/>
    <property type="project" value="TreeGrafter"/>
</dbReference>
<dbReference type="PROSITE" id="PS50004">
    <property type="entry name" value="C2"/>
    <property type="match status" value="2"/>
</dbReference>
<evidence type="ECO:0000313" key="5">
    <source>
        <dbReference type="RefSeq" id="XP_031552152.1"/>
    </source>
</evidence>
<dbReference type="GO" id="GO:0005886">
    <property type="term" value="C:plasma membrane"/>
    <property type="evidence" value="ECO:0007669"/>
    <property type="project" value="TreeGrafter"/>
</dbReference>
<protein>
    <submittedName>
        <fullName evidence="5 6">Synaptotagmin-6-like isoform X1</fullName>
    </submittedName>
</protein>
<keyword evidence="2" id="KW-0472">Membrane</keyword>
<dbReference type="CDD" id="cd00276">
    <property type="entry name" value="C2B_Synaptotagmin"/>
    <property type="match status" value="1"/>
</dbReference>